<proteinExistence type="predicted"/>
<accession>A0A0R2BDI2</accession>
<organism evidence="1 2">
    <name type="scientific">Ligilactobacillus murinus DSM 20452 = NBRC 14221</name>
    <dbReference type="NCBI Taxonomy" id="1423772"/>
    <lineage>
        <taxon>Bacteria</taxon>
        <taxon>Bacillati</taxon>
        <taxon>Bacillota</taxon>
        <taxon>Bacilli</taxon>
        <taxon>Lactobacillales</taxon>
        <taxon>Lactobacillaceae</taxon>
        <taxon>Ligilactobacillus</taxon>
    </lineage>
</organism>
<dbReference type="PATRIC" id="fig|1423772.3.peg.1772"/>
<name>A0A0R2BDI2_9LACO</name>
<evidence type="ECO:0000313" key="1">
    <source>
        <dbReference type="EMBL" id="KRM76498.1"/>
    </source>
</evidence>
<sequence>MVLPAAFFIKLVNNSFKFVNVNKLLSKNKFKGAIIGGVSKKDYYQVRRRNMLRKTKNFLRAHGVEYEKEHVNPLMVPERVYVLKFGKKDGKFLNRFIVEHSYTWTGRDKINKITLRLHGQQHPREFANEAKLLQYLKKHAHRYVKEKDRNKHTAKRG</sequence>
<protein>
    <submittedName>
        <fullName evidence="1">Uncharacterized protein</fullName>
    </submittedName>
</protein>
<dbReference type="Proteomes" id="UP000051612">
    <property type="component" value="Unassembled WGS sequence"/>
</dbReference>
<evidence type="ECO:0000313" key="2">
    <source>
        <dbReference type="Proteomes" id="UP000051612"/>
    </source>
</evidence>
<gene>
    <name evidence="1" type="ORF">FC48_GL001665</name>
</gene>
<dbReference type="AlphaFoldDB" id="A0A0R2BDI2"/>
<dbReference type="EMBL" id="AYYN01000035">
    <property type="protein sequence ID" value="KRM76498.1"/>
    <property type="molecule type" value="Genomic_DNA"/>
</dbReference>
<comment type="caution">
    <text evidence="1">The sequence shown here is derived from an EMBL/GenBank/DDBJ whole genome shotgun (WGS) entry which is preliminary data.</text>
</comment>
<reference evidence="1 2" key="1">
    <citation type="journal article" date="2015" name="Genome Announc.">
        <title>Expanding the biotechnology potential of lactobacilli through comparative genomics of 213 strains and associated genera.</title>
        <authorList>
            <person name="Sun Z."/>
            <person name="Harris H.M."/>
            <person name="McCann A."/>
            <person name="Guo C."/>
            <person name="Argimon S."/>
            <person name="Zhang W."/>
            <person name="Yang X."/>
            <person name="Jeffery I.B."/>
            <person name="Cooney J.C."/>
            <person name="Kagawa T.F."/>
            <person name="Liu W."/>
            <person name="Song Y."/>
            <person name="Salvetti E."/>
            <person name="Wrobel A."/>
            <person name="Rasinkangas P."/>
            <person name="Parkhill J."/>
            <person name="Rea M.C."/>
            <person name="O'Sullivan O."/>
            <person name="Ritari J."/>
            <person name="Douillard F.P."/>
            <person name="Paul Ross R."/>
            <person name="Yang R."/>
            <person name="Briner A.E."/>
            <person name="Felis G.E."/>
            <person name="de Vos W.M."/>
            <person name="Barrangou R."/>
            <person name="Klaenhammer T.R."/>
            <person name="Caufield P.W."/>
            <person name="Cui Y."/>
            <person name="Zhang H."/>
            <person name="O'Toole P.W."/>
        </authorList>
    </citation>
    <scope>NUCLEOTIDE SEQUENCE [LARGE SCALE GENOMIC DNA]</scope>
    <source>
        <strain evidence="1 2">DSM 20452</strain>
    </source>
</reference>